<organism evidence="1 2">
    <name type="scientific">Xenopus laevis</name>
    <name type="common">African clawed frog</name>
    <dbReference type="NCBI Taxonomy" id="8355"/>
    <lineage>
        <taxon>Eukaryota</taxon>
        <taxon>Metazoa</taxon>
        <taxon>Chordata</taxon>
        <taxon>Craniata</taxon>
        <taxon>Vertebrata</taxon>
        <taxon>Euteleostomi</taxon>
        <taxon>Amphibia</taxon>
        <taxon>Batrachia</taxon>
        <taxon>Anura</taxon>
        <taxon>Pipoidea</taxon>
        <taxon>Pipidae</taxon>
        <taxon>Xenopodinae</taxon>
        <taxon>Xenopus</taxon>
        <taxon>Xenopus</taxon>
    </lineage>
</organism>
<gene>
    <name evidence="1" type="ORF">XELAEV_18043202mg</name>
</gene>
<reference evidence="2" key="1">
    <citation type="journal article" date="2016" name="Nature">
        <title>Genome evolution in the allotetraploid frog Xenopus laevis.</title>
        <authorList>
            <person name="Session A.M."/>
            <person name="Uno Y."/>
            <person name="Kwon T."/>
            <person name="Chapman J.A."/>
            <person name="Toyoda A."/>
            <person name="Takahashi S."/>
            <person name="Fukui A."/>
            <person name="Hikosaka A."/>
            <person name="Suzuki A."/>
            <person name="Kondo M."/>
            <person name="van Heeringen S.J."/>
            <person name="Quigley I."/>
            <person name="Heinz S."/>
            <person name="Ogino H."/>
            <person name="Ochi H."/>
            <person name="Hellsten U."/>
            <person name="Lyons J.B."/>
            <person name="Simakov O."/>
            <person name="Putnam N."/>
            <person name="Stites J."/>
            <person name="Kuroki Y."/>
            <person name="Tanaka T."/>
            <person name="Michiue T."/>
            <person name="Watanabe M."/>
            <person name="Bogdanovic O."/>
            <person name="Lister R."/>
            <person name="Georgiou G."/>
            <person name="Paranjpe S.S."/>
            <person name="van Kruijsbergen I."/>
            <person name="Shu S."/>
            <person name="Carlson J."/>
            <person name="Kinoshita T."/>
            <person name="Ohta Y."/>
            <person name="Mawaribuchi S."/>
            <person name="Jenkins J."/>
            <person name="Grimwood J."/>
            <person name="Schmutz J."/>
            <person name="Mitros T."/>
            <person name="Mozaffari S.V."/>
            <person name="Suzuki Y."/>
            <person name="Haramoto Y."/>
            <person name="Yamamoto T.S."/>
            <person name="Takagi C."/>
            <person name="Heald R."/>
            <person name="Miller K."/>
            <person name="Haudenschild C."/>
            <person name="Kitzman J."/>
            <person name="Nakayama T."/>
            <person name="Izutsu Y."/>
            <person name="Robert J."/>
            <person name="Fortriede J."/>
            <person name="Burns K."/>
            <person name="Lotay V."/>
            <person name="Karimi K."/>
            <person name="Yasuoka Y."/>
            <person name="Dichmann D.S."/>
            <person name="Flajnik M.F."/>
            <person name="Houston D.W."/>
            <person name="Shendure J."/>
            <person name="DuPasquier L."/>
            <person name="Vize P.D."/>
            <person name="Zorn A.M."/>
            <person name="Ito M."/>
            <person name="Marcotte E.M."/>
            <person name="Wallingford J.B."/>
            <person name="Ito Y."/>
            <person name="Asashima M."/>
            <person name="Ueno N."/>
            <person name="Matsuda Y."/>
            <person name="Veenstra G.J."/>
            <person name="Fujiyama A."/>
            <person name="Harland R.M."/>
            <person name="Taira M."/>
            <person name="Rokhsar D.S."/>
        </authorList>
    </citation>
    <scope>NUCLEOTIDE SEQUENCE [LARGE SCALE GENOMIC DNA]</scope>
    <source>
        <strain evidence="2">J</strain>
    </source>
</reference>
<dbReference type="EMBL" id="CM004482">
    <property type="protein sequence ID" value="OCT62118.1"/>
    <property type="molecule type" value="Genomic_DNA"/>
</dbReference>
<evidence type="ECO:0000313" key="1">
    <source>
        <dbReference type="EMBL" id="OCT62118.1"/>
    </source>
</evidence>
<dbReference type="Proteomes" id="UP000694892">
    <property type="component" value="Chromosome 9_10L"/>
</dbReference>
<evidence type="ECO:0000313" key="2">
    <source>
        <dbReference type="Proteomes" id="UP000694892"/>
    </source>
</evidence>
<protein>
    <submittedName>
        <fullName evidence="1">Uncharacterized protein</fullName>
    </submittedName>
</protein>
<accession>A0A974H266</accession>
<proteinExistence type="predicted"/>
<name>A0A974H266_XENLA</name>
<dbReference type="AlphaFoldDB" id="A0A974H266"/>
<sequence>MCISALSSPMFVPQKNMHEPYASVLLHWDNGSAGAGQYSILSNQSFGHPMSYCLCFSASEAFALEPLPWFLCSIDLLQFLGDGTHMIRCLAVPLYCSCSRYKCKDKVCSKQQLSISLQ</sequence>